<organism evidence="1 3">
    <name type="scientific">Chryseobacterium gallinarum</name>
    <dbReference type="NCBI Taxonomy" id="1324352"/>
    <lineage>
        <taxon>Bacteria</taxon>
        <taxon>Pseudomonadati</taxon>
        <taxon>Bacteroidota</taxon>
        <taxon>Flavobacteriia</taxon>
        <taxon>Flavobacteriales</taxon>
        <taxon>Weeksellaceae</taxon>
        <taxon>Chryseobacterium group</taxon>
        <taxon>Chryseobacterium</taxon>
    </lineage>
</organism>
<proteinExistence type="predicted"/>
<accession>A0A0G3M523</accession>
<reference evidence="1 3" key="1">
    <citation type="submission" date="2014-11" db="EMBL/GenBank/DDBJ databases">
        <authorList>
            <person name="Park G.-S."/>
            <person name="Hong S.-J."/>
            <person name="Jung B.K."/>
            <person name="Khan A.R."/>
            <person name="Kwak Y."/>
            <person name="Shin J.-H."/>
        </authorList>
    </citation>
    <scope>NUCLEOTIDE SEQUENCE [LARGE SCALE GENOMIC DNA]</scope>
    <source>
        <strain evidence="1 3">DSM 27622</strain>
    </source>
</reference>
<evidence type="ECO:0000313" key="1">
    <source>
        <dbReference type="EMBL" id="AKK73984.1"/>
    </source>
</evidence>
<sequence length="69" mass="8254">MKKENFNHLIGKNRHEIKKELGDGFNFFMNDTWTYELGRTWIGKRIILSIVFKDGKVTIVDLYKTFSRN</sequence>
<name>A0A0G3M523_CHRGL</name>
<evidence type="ECO:0000313" key="3">
    <source>
        <dbReference type="Proteomes" id="UP000035213"/>
    </source>
</evidence>
<dbReference type="EMBL" id="CP009928">
    <property type="protein sequence ID" value="AKK73984.1"/>
    <property type="molecule type" value="Genomic_DNA"/>
</dbReference>
<dbReference type="Proteomes" id="UP000501570">
    <property type="component" value="Chromosome"/>
</dbReference>
<evidence type="ECO:0008006" key="5">
    <source>
        <dbReference type="Google" id="ProtNLM"/>
    </source>
</evidence>
<dbReference type="PATRIC" id="fig|1324352.5.peg.3441"/>
<reference evidence="2 4" key="2">
    <citation type="submission" date="2019-09" db="EMBL/GenBank/DDBJ databases">
        <title>FDA dAtabase for Regulatory Grade micrObial Sequences (FDA-ARGOS): Supporting development and validation of Infectious Disease Dx tests.</title>
        <authorList>
            <person name="Sciortino C."/>
            <person name="Tallon L."/>
            <person name="Sadzewicz L."/>
            <person name="Vavikolanu K."/>
            <person name="Mehta A."/>
            <person name="Aluvathingal J."/>
            <person name="Nadendla S."/>
            <person name="Nandy P."/>
            <person name="Geyer C."/>
            <person name="Yan Y."/>
            <person name="Sichtig H."/>
        </authorList>
    </citation>
    <scope>NUCLEOTIDE SEQUENCE [LARGE SCALE GENOMIC DNA]</scope>
    <source>
        <strain evidence="2 4">FDAARGOS_636</strain>
    </source>
</reference>
<dbReference type="OrthoDB" id="1263809at2"/>
<dbReference type="Proteomes" id="UP000035213">
    <property type="component" value="Chromosome"/>
</dbReference>
<dbReference type="AlphaFoldDB" id="A0A0G3M523"/>
<keyword evidence="4" id="KW-1185">Reference proteome</keyword>
<protein>
    <recommendedName>
        <fullName evidence="5">DUF2845 domain-containing protein</fullName>
    </recommendedName>
</protein>
<dbReference type="RefSeq" id="WP_053328718.1">
    <property type="nucleotide sequence ID" value="NZ_CP009928.1"/>
</dbReference>
<dbReference type="KEGG" id="cgn:OK18_16475"/>
<gene>
    <name evidence="2" type="ORF">FOB44_05870</name>
    <name evidence="1" type="ORF">OK18_16475</name>
</gene>
<evidence type="ECO:0000313" key="2">
    <source>
        <dbReference type="EMBL" id="QIY90215.1"/>
    </source>
</evidence>
<evidence type="ECO:0000313" key="4">
    <source>
        <dbReference type="Proteomes" id="UP000501570"/>
    </source>
</evidence>
<dbReference type="EMBL" id="CP050995">
    <property type="protein sequence ID" value="QIY90215.1"/>
    <property type="molecule type" value="Genomic_DNA"/>
</dbReference>